<evidence type="ECO:0000256" key="1">
    <source>
        <dbReference type="ARBA" id="ARBA00009054"/>
    </source>
</evidence>
<keyword evidence="3" id="KW-0963">Cytoplasm</keyword>
<dbReference type="KEGG" id="halu:HUG12_11740"/>
<evidence type="ECO:0000256" key="5">
    <source>
        <dbReference type="SAM" id="MobiDB-lite"/>
    </source>
</evidence>
<evidence type="ECO:0000256" key="4">
    <source>
        <dbReference type="RuleBase" id="RU004478"/>
    </source>
</evidence>
<dbReference type="GO" id="GO:0006457">
    <property type="term" value="P:protein folding"/>
    <property type="evidence" value="ECO:0007669"/>
    <property type="project" value="InterPro"/>
</dbReference>
<feature type="compositionally biased region" description="Basic and acidic residues" evidence="5">
    <location>
        <begin position="40"/>
        <end position="70"/>
    </location>
</feature>
<dbReference type="Pfam" id="PF01025">
    <property type="entry name" value="GrpE"/>
    <property type="match status" value="1"/>
</dbReference>
<dbReference type="Gene3D" id="3.90.20.20">
    <property type="match status" value="1"/>
</dbReference>
<feature type="region of interest" description="Disordered" evidence="5">
    <location>
        <begin position="1"/>
        <end position="109"/>
    </location>
</feature>
<dbReference type="InterPro" id="IPR000740">
    <property type="entry name" value="GrpE"/>
</dbReference>
<evidence type="ECO:0000256" key="2">
    <source>
        <dbReference type="ARBA" id="ARBA00023186"/>
    </source>
</evidence>
<comment type="subunit">
    <text evidence="3">Homodimer.</text>
</comment>
<dbReference type="GO" id="GO:0051082">
    <property type="term" value="F:unfolded protein binding"/>
    <property type="evidence" value="ECO:0007669"/>
    <property type="project" value="TreeGrafter"/>
</dbReference>
<feature type="compositionally biased region" description="Acidic residues" evidence="5">
    <location>
        <begin position="71"/>
        <end position="80"/>
    </location>
</feature>
<dbReference type="EMBL" id="CP058579">
    <property type="protein sequence ID" value="QLG62364.1"/>
    <property type="molecule type" value="Genomic_DNA"/>
</dbReference>
<dbReference type="GO" id="GO:0042803">
    <property type="term" value="F:protein homodimerization activity"/>
    <property type="evidence" value="ECO:0007669"/>
    <property type="project" value="InterPro"/>
</dbReference>
<dbReference type="InterPro" id="IPR013805">
    <property type="entry name" value="GrpE_CC"/>
</dbReference>
<name>A0A7D5QHP2_9EURY</name>
<dbReference type="PRINTS" id="PR00773">
    <property type="entry name" value="GRPEPROTEIN"/>
</dbReference>
<dbReference type="InterPro" id="IPR009012">
    <property type="entry name" value="GrpE_head"/>
</dbReference>
<dbReference type="PANTHER" id="PTHR21237">
    <property type="entry name" value="GRPE PROTEIN"/>
    <property type="match status" value="1"/>
</dbReference>
<sequence>MSDDAGTEQEEPETVETGDESAGSDAEPGEPTLADEVAEHDENLADRVAALEERAADAADRADEAEARAEEAEERADELESNLARTKADFQNYKKRAKKRQEQQRERATEDLVSRLTEVRDNLVRALDQDEDADIRPGVESTLETFDRVLAEENVEVIAPEPGEDVDPERHEVMMRVDSDRPDGTVAEVYKPGYEMAGKVIEAAQVTVSDGDE</sequence>
<dbReference type="AlphaFoldDB" id="A0A7D5QHP2"/>
<dbReference type="GO" id="GO:0005737">
    <property type="term" value="C:cytoplasm"/>
    <property type="evidence" value="ECO:0007669"/>
    <property type="project" value="UniProtKB-SubCell"/>
</dbReference>
<comment type="similarity">
    <text evidence="1 3 4">Belongs to the GrpE family.</text>
</comment>
<dbReference type="GeneID" id="56038141"/>
<dbReference type="Gene3D" id="2.30.22.10">
    <property type="entry name" value="Head domain of nucleotide exchange factor GrpE"/>
    <property type="match status" value="1"/>
</dbReference>
<evidence type="ECO:0000313" key="6">
    <source>
        <dbReference type="EMBL" id="QLG62364.1"/>
    </source>
</evidence>
<keyword evidence="3" id="KW-0346">Stress response</keyword>
<dbReference type="HAMAP" id="MF_01151">
    <property type="entry name" value="GrpE"/>
    <property type="match status" value="1"/>
</dbReference>
<dbReference type="RefSeq" id="WP_179268949.1">
    <property type="nucleotide sequence ID" value="NZ_CP058579.1"/>
</dbReference>
<keyword evidence="7" id="KW-1185">Reference proteome</keyword>
<accession>A0A7D5QHP2</accession>
<dbReference type="SUPFAM" id="SSF51064">
    <property type="entry name" value="Head domain of nucleotide exchange factor GrpE"/>
    <property type="match status" value="1"/>
</dbReference>
<comment type="subcellular location">
    <subcellularLocation>
        <location evidence="3">Cytoplasm</location>
    </subcellularLocation>
</comment>
<dbReference type="Proteomes" id="UP000509626">
    <property type="component" value="Chromosome"/>
</dbReference>
<dbReference type="GO" id="GO:0000774">
    <property type="term" value="F:adenyl-nucleotide exchange factor activity"/>
    <property type="evidence" value="ECO:0007669"/>
    <property type="project" value="InterPro"/>
</dbReference>
<organism evidence="6 7">
    <name type="scientific">Halorarum salinum</name>
    <dbReference type="NCBI Taxonomy" id="2743089"/>
    <lineage>
        <taxon>Archaea</taxon>
        <taxon>Methanobacteriati</taxon>
        <taxon>Methanobacteriota</taxon>
        <taxon>Stenosarchaea group</taxon>
        <taxon>Halobacteria</taxon>
        <taxon>Halobacteriales</taxon>
        <taxon>Haloferacaceae</taxon>
        <taxon>Halorarum</taxon>
    </lineage>
</organism>
<reference evidence="6 7" key="1">
    <citation type="submission" date="2020-06" db="EMBL/GenBank/DDBJ databases">
        <title>NJ-3-1, isolated from saline soil.</title>
        <authorList>
            <person name="Cui H.L."/>
            <person name="Shi X."/>
        </authorList>
    </citation>
    <scope>NUCLEOTIDE SEQUENCE [LARGE SCALE GENOMIC DNA]</scope>
    <source>
        <strain evidence="6 7">NJ-3-1</strain>
    </source>
</reference>
<comment type="function">
    <text evidence="3">Participates actively in the response to hyperosmotic and heat shock by preventing the aggregation of stress-denatured proteins, in association with DnaK and GrpE. It is the nucleotide exchange factor for DnaK and may function as a thermosensor. Unfolded proteins bind initially to DnaJ; upon interaction with the DnaJ-bound protein, DnaK hydrolyzes its bound ATP, resulting in the formation of a stable complex. GrpE releases ADP from DnaK; ATP binding to DnaK triggers the release of the substrate protein, thus completing the reaction cycle. Several rounds of ATP-dependent interactions between DnaJ, DnaK and GrpE are required for fully efficient folding.</text>
</comment>
<dbReference type="SUPFAM" id="SSF58014">
    <property type="entry name" value="Coiled-coil domain of nucleotide exchange factor GrpE"/>
    <property type="match status" value="1"/>
</dbReference>
<keyword evidence="2 3" id="KW-0143">Chaperone</keyword>
<dbReference type="CDD" id="cd00446">
    <property type="entry name" value="GrpE"/>
    <property type="match status" value="1"/>
</dbReference>
<dbReference type="PANTHER" id="PTHR21237:SF23">
    <property type="entry name" value="GRPE PROTEIN HOMOLOG, MITOCHONDRIAL"/>
    <property type="match status" value="1"/>
</dbReference>
<evidence type="ECO:0000313" key="7">
    <source>
        <dbReference type="Proteomes" id="UP000509626"/>
    </source>
</evidence>
<dbReference type="OrthoDB" id="372230at2157"/>
<protein>
    <recommendedName>
        <fullName evidence="3">Protein GrpE</fullName>
    </recommendedName>
    <alternativeName>
        <fullName evidence="3">HSP-70 cofactor</fullName>
    </alternativeName>
</protein>
<proteinExistence type="inferred from homology"/>
<feature type="compositionally biased region" description="Acidic residues" evidence="5">
    <location>
        <begin position="1"/>
        <end position="19"/>
    </location>
</feature>
<feature type="compositionally biased region" description="Basic and acidic residues" evidence="5">
    <location>
        <begin position="100"/>
        <end position="109"/>
    </location>
</feature>
<dbReference type="GO" id="GO:0051087">
    <property type="term" value="F:protein-folding chaperone binding"/>
    <property type="evidence" value="ECO:0007669"/>
    <property type="project" value="InterPro"/>
</dbReference>
<gene>
    <name evidence="3" type="primary">grpE</name>
    <name evidence="6" type="ORF">HUG12_11740</name>
</gene>
<evidence type="ECO:0000256" key="3">
    <source>
        <dbReference type="HAMAP-Rule" id="MF_01151"/>
    </source>
</evidence>